<dbReference type="RefSeq" id="WP_066130162.1">
    <property type="nucleotide sequence ID" value="NZ_KQ959880.1"/>
</dbReference>
<comment type="caution">
    <text evidence="1">The sequence shown here is derived from an EMBL/GenBank/DDBJ whole genome shotgun (WGS) entry which is preliminary data.</text>
</comment>
<organism evidence="1 2">
    <name type="scientific">Gemelliphila asaccharolytica</name>
    <dbReference type="NCBI Taxonomy" id="502393"/>
    <lineage>
        <taxon>Bacteria</taxon>
        <taxon>Bacillati</taxon>
        <taxon>Bacillota</taxon>
        <taxon>Bacilli</taxon>
        <taxon>Bacillales</taxon>
        <taxon>Gemellaceae</taxon>
        <taxon>Gemelliphila</taxon>
    </lineage>
</organism>
<evidence type="ECO:0000313" key="1">
    <source>
        <dbReference type="EMBL" id="KXB57861.1"/>
    </source>
</evidence>
<proteinExistence type="predicted"/>
<accession>A0ABR5TLM8</accession>
<evidence type="ECO:0008006" key="3">
    <source>
        <dbReference type="Google" id="ProtNLM"/>
    </source>
</evidence>
<sequence length="333" mass="38654">MKEYKKMKVFEPTLSASKIAYQIEAMKILNSNKKVILKYVNTLKKMNSFPKELDYITSFYDKKTGSSGCFFENKKNNQYILAYSGTNPYADLLKDMETNIYDIALGQGAHYNVCFKFYSRLRKKYGENIVLTGHSLGGNIVQRVAIEYNVKKSVIYNSAPLYIENGVEIFMKKNEENFPLYKKRIKRYKKNKQNIENKISSFTGVIIHISSEEDILNKMLSKLNTNAVFCHKRYIIKNAGKHTIKALSKNNSDIIKKIVDGKLENDKRIEKNYKCDAEHIDRKKEELKKGSINEKASLEYFTSLFLEKPAVLDFMDGIFSDIEISQFIKKMLK</sequence>
<dbReference type="EMBL" id="LSDB01000030">
    <property type="protein sequence ID" value="KXB57861.1"/>
    <property type="molecule type" value="Genomic_DNA"/>
</dbReference>
<protein>
    <recommendedName>
        <fullName evidence="3">DUF2974 domain-containing protein</fullName>
    </recommendedName>
</protein>
<evidence type="ECO:0000313" key="2">
    <source>
        <dbReference type="Proteomes" id="UP000070467"/>
    </source>
</evidence>
<dbReference type="InterPro" id="IPR029058">
    <property type="entry name" value="AB_hydrolase_fold"/>
</dbReference>
<reference evidence="1 2" key="1">
    <citation type="submission" date="2016-01" db="EMBL/GenBank/DDBJ databases">
        <authorList>
            <person name="Mitreva M."/>
            <person name="Pepin K.H."/>
            <person name="Mihindukulasuriya K.A."/>
            <person name="Fulton R."/>
            <person name="Fronick C."/>
            <person name="O'Laughlin M."/>
            <person name="Miner T."/>
            <person name="Herter B."/>
            <person name="Rosa B.A."/>
            <person name="Cordes M."/>
            <person name="Tomlinson C."/>
            <person name="Wollam A."/>
            <person name="Palsikar V.B."/>
            <person name="Mardis E.R."/>
            <person name="Wilson R.K."/>
        </authorList>
    </citation>
    <scope>NUCLEOTIDE SEQUENCE [LARGE SCALE GENOMIC DNA]</scope>
    <source>
        <strain evidence="1 2">KA00071</strain>
    </source>
</reference>
<dbReference type="Pfam" id="PF26363">
    <property type="entry name" value="Phospholipase-like"/>
    <property type="match status" value="1"/>
</dbReference>
<dbReference type="Proteomes" id="UP000070467">
    <property type="component" value="Unassembled WGS sequence"/>
</dbReference>
<keyword evidence="2" id="KW-1185">Reference proteome</keyword>
<dbReference type="SUPFAM" id="SSF53474">
    <property type="entry name" value="alpha/beta-Hydrolases"/>
    <property type="match status" value="1"/>
</dbReference>
<name>A0ABR5TLM8_9BACL</name>
<gene>
    <name evidence="1" type="ORF">HMPREF1871_00745</name>
</gene>
<dbReference type="Gene3D" id="3.40.50.1820">
    <property type="entry name" value="alpha/beta hydrolase"/>
    <property type="match status" value="1"/>
</dbReference>